<dbReference type="STRING" id="1077348.A0A2G8RX43"/>
<evidence type="ECO:0008006" key="3">
    <source>
        <dbReference type="Google" id="ProtNLM"/>
    </source>
</evidence>
<reference evidence="1 2" key="1">
    <citation type="journal article" date="2015" name="Sci. Rep.">
        <title>Chromosome-level genome map provides insights into diverse defense mechanisms in the medicinal fungus Ganoderma sinense.</title>
        <authorList>
            <person name="Zhu Y."/>
            <person name="Xu J."/>
            <person name="Sun C."/>
            <person name="Zhou S."/>
            <person name="Xu H."/>
            <person name="Nelson D.R."/>
            <person name="Qian J."/>
            <person name="Song J."/>
            <person name="Luo H."/>
            <person name="Xiang L."/>
            <person name="Li Y."/>
            <person name="Xu Z."/>
            <person name="Ji A."/>
            <person name="Wang L."/>
            <person name="Lu S."/>
            <person name="Hayward A."/>
            <person name="Sun W."/>
            <person name="Li X."/>
            <person name="Schwartz D.C."/>
            <person name="Wang Y."/>
            <person name="Chen S."/>
        </authorList>
    </citation>
    <scope>NUCLEOTIDE SEQUENCE [LARGE SCALE GENOMIC DNA]</scope>
    <source>
        <strain evidence="1 2">ZZ0214-1</strain>
    </source>
</reference>
<evidence type="ECO:0000313" key="1">
    <source>
        <dbReference type="EMBL" id="PIL26089.1"/>
    </source>
</evidence>
<sequence length="543" mass="61749">MSQNTVNFPSNCALMNYDVLLAIFDGSYYRDRRELAAFDLRNCALACRAFNEPALRALWKTMSPPKPLWHLLAPDRHPEEIISDELYKDAARWNRFQWYARFVRELEIPHHGSSAMRDAQIIRCLLNYNGRNSFTPSLRVLSYPPESIWDDSFCALFTPRLRDVTLHYTHPFRFDEHQWIRFGQSVSNVPYEEPVRRLRDSSPHLESLRLYSAGITPNLLTAITSFEHLREARLGTINSEAFRNLVAMPKLTNLEVYSLDWDEQTLACEPICARSLRSLVVGDDASTLENFFYALDAPSLEAATLHLFRDDTDAALNYVPCLSALARAVDPAIFRALALEAGYSRGPVPELSLVELLAPLFQLRALRHLDLSGTRLPLFAEDQDFMYLALAWPKLETLSISPMSQDLDDVCQVPSPVVLDHLRMFCPNLQRLRLPYLDLRGREFEIVPPPRGRARHGLVALTIGSVHRPALACEGQDEPEPDAKQIDDLAQYLLQLFPALEFPQPKQSGKVAWPCGLGDVLATSASEPTWGKVYDRCRVLREA</sequence>
<organism evidence="1 2">
    <name type="scientific">Ganoderma sinense ZZ0214-1</name>
    <dbReference type="NCBI Taxonomy" id="1077348"/>
    <lineage>
        <taxon>Eukaryota</taxon>
        <taxon>Fungi</taxon>
        <taxon>Dikarya</taxon>
        <taxon>Basidiomycota</taxon>
        <taxon>Agaricomycotina</taxon>
        <taxon>Agaricomycetes</taxon>
        <taxon>Polyporales</taxon>
        <taxon>Polyporaceae</taxon>
        <taxon>Ganoderma</taxon>
    </lineage>
</organism>
<evidence type="ECO:0000313" key="2">
    <source>
        <dbReference type="Proteomes" id="UP000230002"/>
    </source>
</evidence>
<accession>A0A2G8RX43</accession>
<proteinExistence type="predicted"/>
<dbReference type="Proteomes" id="UP000230002">
    <property type="component" value="Unassembled WGS sequence"/>
</dbReference>
<dbReference type="AlphaFoldDB" id="A0A2G8RX43"/>
<dbReference type="OrthoDB" id="2737054at2759"/>
<protein>
    <recommendedName>
        <fullName evidence="3">F-box domain-containing protein</fullName>
    </recommendedName>
</protein>
<comment type="caution">
    <text evidence="1">The sequence shown here is derived from an EMBL/GenBank/DDBJ whole genome shotgun (WGS) entry which is preliminary data.</text>
</comment>
<dbReference type="SUPFAM" id="SSF52047">
    <property type="entry name" value="RNI-like"/>
    <property type="match status" value="1"/>
</dbReference>
<keyword evidence="2" id="KW-1185">Reference proteome</keyword>
<dbReference type="Gene3D" id="3.80.10.10">
    <property type="entry name" value="Ribonuclease Inhibitor"/>
    <property type="match status" value="1"/>
</dbReference>
<name>A0A2G8RX43_9APHY</name>
<gene>
    <name evidence="1" type="ORF">GSI_11843</name>
</gene>
<dbReference type="EMBL" id="AYKW01000045">
    <property type="protein sequence ID" value="PIL26089.1"/>
    <property type="molecule type" value="Genomic_DNA"/>
</dbReference>
<dbReference type="InterPro" id="IPR032675">
    <property type="entry name" value="LRR_dom_sf"/>
</dbReference>